<dbReference type="EMBL" id="VXIV02003158">
    <property type="protein sequence ID" value="KAF6020618.1"/>
    <property type="molecule type" value="Genomic_DNA"/>
</dbReference>
<feature type="compositionally biased region" description="Basic and acidic residues" evidence="1">
    <location>
        <begin position="69"/>
        <end position="82"/>
    </location>
</feature>
<feature type="compositionally biased region" description="Low complexity" evidence="1">
    <location>
        <begin position="15"/>
        <end position="25"/>
    </location>
</feature>
<sequence length="169" mass="18620">MNFVTSGRRARTQSATLTAPAHKATPTPPEVLSPDISVDSFQQANVMSTNSLASSMPSSLPLSASHDSAQIKDELSVADRQRSSSFTGKSGNRTRRENAVPLFTTDHRSAVPWPKRTFPLNDKEVEGLSSKPRLPKKSWENFSAQQWKVINPEQTLEEKSSLVLKLSKT</sequence>
<reference evidence="2" key="1">
    <citation type="submission" date="2020-06" db="EMBL/GenBank/DDBJ databases">
        <title>Draft genome of Bugula neritina, a colonial animal packing powerful symbionts and potential medicines.</title>
        <authorList>
            <person name="Rayko M."/>
        </authorList>
    </citation>
    <scope>NUCLEOTIDE SEQUENCE [LARGE SCALE GENOMIC DNA]</scope>
    <source>
        <strain evidence="2">Kwan_BN1</strain>
    </source>
</reference>
<evidence type="ECO:0000313" key="3">
    <source>
        <dbReference type="Proteomes" id="UP000593567"/>
    </source>
</evidence>
<accession>A0A7J7J5B7</accession>
<dbReference type="Proteomes" id="UP000593567">
    <property type="component" value="Unassembled WGS sequence"/>
</dbReference>
<feature type="compositionally biased region" description="Low complexity" evidence="1">
    <location>
        <begin position="51"/>
        <end position="65"/>
    </location>
</feature>
<evidence type="ECO:0000313" key="2">
    <source>
        <dbReference type="EMBL" id="KAF6020618.1"/>
    </source>
</evidence>
<name>A0A7J7J5B7_BUGNE</name>
<feature type="region of interest" description="Disordered" evidence="1">
    <location>
        <begin position="49"/>
        <end position="115"/>
    </location>
</feature>
<evidence type="ECO:0000256" key="1">
    <source>
        <dbReference type="SAM" id="MobiDB-lite"/>
    </source>
</evidence>
<comment type="caution">
    <text evidence="2">The sequence shown here is derived from an EMBL/GenBank/DDBJ whole genome shotgun (WGS) entry which is preliminary data.</text>
</comment>
<feature type="region of interest" description="Disordered" evidence="1">
    <location>
        <begin position="1"/>
        <end position="35"/>
    </location>
</feature>
<proteinExistence type="predicted"/>
<protein>
    <submittedName>
        <fullName evidence="2">Uncharacterized protein</fullName>
    </submittedName>
</protein>
<dbReference type="AlphaFoldDB" id="A0A7J7J5B7"/>
<gene>
    <name evidence="2" type="ORF">EB796_021088</name>
</gene>
<keyword evidence="3" id="KW-1185">Reference proteome</keyword>
<organism evidence="2 3">
    <name type="scientific">Bugula neritina</name>
    <name type="common">Brown bryozoan</name>
    <name type="synonym">Sertularia neritina</name>
    <dbReference type="NCBI Taxonomy" id="10212"/>
    <lineage>
        <taxon>Eukaryota</taxon>
        <taxon>Metazoa</taxon>
        <taxon>Spiralia</taxon>
        <taxon>Lophotrochozoa</taxon>
        <taxon>Bryozoa</taxon>
        <taxon>Gymnolaemata</taxon>
        <taxon>Cheilostomatida</taxon>
        <taxon>Flustrina</taxon>
        <taxon>Buguloidea</taxon>
        <taxon>Bugulidae</taxon>
        <taxon>Bugula</taxon>
    </lineage>
</organism>